<dbReference type="Proteomes" id="UP000245670">
    <property type="component" value="Unassembled WGS sequence"/>
</dbReference>
<evidence type="ECO:0000313" key="5">
    <source>
        <dbReference type="EMBL" id="PWG04699.1"/>
    </source>
</evidence>
<dbReference type="InterPro" id="IPR011050">
    <property type="entry name" value="Pectin_lyase_fold/virulence"/>
</dbReference>
<dbReference type="Pfam" id="PF12708">
    <property type="entry name" value="Pect-lyase_RHGA_epim"/>
    <property type="match status" value="1"/>
</dbReference>
<evidence type="ECO:0008006" key="7">
    <source>
        <dbReference type="Google" id="ProtNLM"/>
    </source>
</evidence>
<dbReference type="RefSeq" id="WP_109405539.1">
    <property type="nucleotide sequence ID" value="NZ_QFFG01000005.1"/>
</dbReference>
<dbReference type="OrthoDB" id="975384at2"/>
<protein>
    <recommendedName>
        <fullName evidence="7">Por secretion system C-terminal sorting domain-containing protein</fullName>
    </recommendedName>
</protein>
<evidence type="ECO:0000259" key="3">
    <source>
        <dbReference type="Pfam" id="PF12708"/>
    </source>
</evidence>
<sequence length="1298" mass="141107">MSLRITHPIVFVLLFIMSNNIQSQNPSTLYQNWVNAQVNSTTPILPTFSYAGYYNGEIGLPSSFTQTVYDVTQSPFNAVPNDNKSDKEAIKAAIAAAEANPNGGIIFFPPGRFIVHDTNPEESGVAADNGFEVIRISKSNIVIKGSGSGVGGTELYQKSYTDHVDKATKDYVCPYMILFWNGEDSANTFITNVTGNSDRETHTVTVASTTNIAVGQWVELYVKNTDSNFVNEELSPHTTADFYQPNSLKIVNDGVEVREIHKVVSKTATTITFKEPIHRAVNAAYGWKINNFKALEGVGVQDLKYTGGFIWDHIHHRAPQEADQYPGEAVGGPHAFLSSSGWSGIQFNHVVNGWITNVEFSNMSQVAQFKFSAYSTALSNTYTGNPGHNFITTNSATGCLIGKNIDNTTGVWHSCGVNALSIGNVLWRNESPQNGESGTEIHASQPRSTLVDVSKGGFFFNQGGATGSLPNHLKNLVLWNFEGVSYQSTDVKSFRPNSETRYAKFIMPIISGLKGFTMSTDANQYQVNESQGTHVDETSLYESQLAYRLGALPNWITGAVTETPLTKRTIYFEDFRYANTGRGFEIKTVNLGGQTSGNVFKRINDIVGVSYGNANEDSNNLFDVNTDRELNRIPNGTPLAVSGSNPTSLRALAVVGNNGTDNFGIDSYAVFTTLDLTSSNGLIGADDDYIYASFWSQLRYGKDAGANISLKVSTDYSGDVATATWSPIPLHSGKFGNEVDHLKYVKGIVDLSSYNNSTTVTLALHYVGNAADGDANQVNGTFYFSDLKFTAQNKPLSNTWDGSTDSNFSEPANWDTKAAPVGNANNIAIPAGLTNYPTLTSGTNLNVNSISIASGATFKADGSATVTGNVTYNRNLSYMAGNGEGWHLVGSPVSGQVYNNAFATTNSIASAGTKRGIATHNNESLTNHWSYLENNDSNSGTFGVGTGYSIKTSKTTDISFTGSLNTNEVNKGITIGAGSAYNLISNPFTTFINSGAFLSLTENSNKLTSQTIWIWNPTSKNYESKITLNAFKVAPGQAFFVKCAVAGDLKFKEEIQSHQNSDTFLKSKAIPEIQLNITDGNLERFTKVFYLENATRGFDNGYDGETFAGASNSLDVFTQLLENNQGVNYQIQSLPNSDLESMVLPVGVIAGNGKEITFSVQALNLPQGIKVFLEDKLTNTITRLDETNASYKITLSESINGIGRFFLHTKPSFTLSSVDDLLKDISVFKVNNHTLRIVGLQSGNANVKMFNVFGQKMMDLNFKNKNVKDIFIPKLSKGVYVVKVSSKYGKMNKKIILK</sequence>
<feature type="domain" description="Rhamnogalacturonase A/B/Epimerase-like pectate lyase" evidence="3">
    <location>
        <begin position="76"/>
        <end position="159"/>
    </location>
</feature>
<reference evidence="5 6" key="1">
    <citation type="submission" date="2018-05" db="EMBL/GenBank/DDBJ databases">
        <title>Polaribacter aquimarinus sp. nov., isolated from sediment in a sediment of sea.</title>
        <authorList>
            <person name="Lu D."/>
        </authorList>
    </citation>
    <scope>NUCLEOTIDE SEQUENCE [LARGE SCALE GENOMIC DNA]</scope>
    <source>
        <strain evidence="5 6">ZY113</strain>
    </source>
</reference>
<dbReference type="InterPro" id="IPR024535">
    <property type="entry name" value="RHGA/B-epi-like_pectate_lyase"/>
</dbReference>
<proteinExistence type="predicted"/>
<keyword evidence="6" id="KW-1185">Reference proteome</keyword>
<name>A0A2U2J8N3_9FLAO</name>
<keyword evidence="1 2" id="KW-0732">Signal</keyword>
<dbReference type="SUPFAM" id="SSF51126">
    <property type="entry name" value="Pectin lyase-like"/>
    <property type="match status" value="1"/>
</dbReference>
<gene>
    <name evidence="5" type="ORF">DIS07_12215</name>
</gene>
<feature type="signal peptide" evidence="2">
    <location>
        <begin position="1"/>
        <end position="23"/>
    </location>
</feature>
<comment type="caution">
    <text evidence="5">The sequence shown here is derived from an EMBL/GenBank/DDBJ whole genome shotgun (WGS) entry which is preliminary data.</text>
</comment>
<dbReference type="EMBL" id="QFFG01000005">
    <property type="protein sequence ID" value="PWG04699.1"/>
    <property type="molecule type" value="Genomic_DNA"/>
</dbReference>
<evidence type="ECO:0000256" key="2">
    <source>
        <dbReference type="SAM" id="SignalP"/>
    </source>
</evidence>
<organism evidence="5 6">
    <name type="scientific">Polaribacter aquimarinus</name>
    <dbReference type="NCBI Taxonomy" id="2100726"/>
    <lineage>
        <taxon>Bacteria</taxon>
        <taxon>Pseudomonadati</taxon>
        <taxon>Bacteroidota</taxon>
        <taxon>Flavobacteriia</taxon>
        <taxon>Flavobacteriales</taxon>
        <taxon>Flavobacteriaceae</taxon>
    </lineage>
</organism>
<accession>A0A2U2J8N3</accession>
<dbReference type="Pfam" id="PF16315">
    <property type="entry name" value="DUF4955"/>
    <property type="match status" value="1"/>
</dbReference>
<dbReference type="InterPro" id="IPR026444">
    <property type="entry name" value="Secre_tail"/>
</dbReference>
<dbReference type="Gene3D" id="2.160.20.10">
    <property type="entry name" value="Single-stranded right-handed beta-helix, Pectin lyase-like"/>
    <property type="match status" value="1"/>
</dbReference>
<dbReference type="NCBIfam" id="TIGR04183">
    <property type="entry name" value="Por_Secre_tail"/>
    <property type="match status" value="1"/>
</dbReference>
<evidence type="ECO:0000259" key="4">
    <source>
        <dbReference type="Pfam" id="PF16315"/>
    </source>
</evidence>
<dbReference type="InterPro" id="IPR032532">
    <property type="entry name" value="DUF4955"/>
</dbReference>
<evidence type="ECO:0000313" key="6">
    <source>
        <dbReference type="Proteomes" id="UP000245670"/>
    </source>
</evidence>
<dbReference type="InterPro" id="IPR012334">
    <property type="entry name" value="Pectin_lyas_fold"/>
</dbReference>
<evidence type="ECO:0000256" key="1">
    <source>
        <dbReference type="ARBA" id="ARBA00022729"/>
    </source>
</evidence>
<feature type="domain" description="DUF4955" evidence="4">
    <location>
        <begin position="410"/>
        <end position="557"/>
    </location>
</feature>
<feature type="chain" id="PRO_5015713634" description="Por secretion system C-terminal sorting domain-containing protein" evidence="2">
    <location>
        <begin position="24"/>
        <end position="1298"/>
    </location>
</feature>